<evidence type="ECO:0000313" key="3">
    <source>
        <dbReference type="Proteomes" id="UP000594262"/>
    </source>
</evidence>
<proteinExistence type="predicted"/>
<dbReference type="EnsemblMetazoa" id="CLYHEMT011160.1">
    <property type="protein sequence ID" value="CLYHEMP011160.1"/>
    <property type="gene ID" value="CLYHEMG011160"/>
</dbReference>
<protein>
    <recommendedName>
        <fullName evidence="4">Phytanoyl-CoA dioxygenase</fullName>
    </recommendedName>
</protein>
<keyword evidence="3" id="KW-1185">Reference proteome</keyword>
<evidence type="ECO:0008006" key="4">
    <source>
        <dbReference type="Google" id="ProtNLM"/>
    </source>
</evidence>
<name>A0A7M5VFS6_9CNID</name>
<dbReference type="PANTHER" id="PTHR20883">
    <property type="entry name" value="PHYTANOYL-COA DIOXYGENASE DOMAIN CONTAINING 1"/>
    <property type="match status" value="1"/>
</dbReference>
<dbReference type="SUPFAM" id="SSF51197">
    <property type="entry name" value="Clavaminate synthase-like"/>
    <property type="match status" value="1"/>
</dbReference>
<dbReference type="OrthoDB" id="445007at2759"/>
<evidence type="ECO:0000256" key="1">
    <source>
        <dbReference type="ARBA" id="ARBA00001962"/>
    </source>
</evidence>
<dbReference type="RefSeq" id="XP_066916500.1">
    <property type="nucleotide sequence ID" value="XM_067060399.1"/>
</dbReference>
<dbReference type="PANTHER" id="PTHR20883:SF46">
    <property type="entry name" value="PHYTANOYL-COA HYDROXYLASE"/>
    <property type="match status" value="1"/>
</dbReference>
<dbReference type="GeneID" id="136803680"/>
<reference evidence="2" key="1">
    <citation type="submission" date="2021-01" db="UniProtKB">
        <authorList>
            <consortium name="EnsemblMetazoa"/>
        </authorList>
    </citation>
    <scope>IDENTIFICATION</scope>
</reference>
<dbReference type="InterPro" id="IPR008775">
    <property type="entry name" value="Phytyl_CoA_dOase-like"/>
</dbReference>
<comment type="cofactor">
    <cofactor evidence="1">
        <name>Fe cation</name>
        <dbReference type="ChEBI" id="CHEBI:24875"/>
    </cofactor>
</comment>
<sequence>MNSVTTRVIRLRSVYSPHKISKYLQTKGLRTSSTTWLKYLQEEQKKQYEDDGYTIAKNLLSEEEVDEGRKALHQLIERGRSITDQEKVIYEFGEGHCYDEPRIHRVRFPSQQHQTFDHFMKHPKLLDCIEDLIGPSFRYIAQDKLNVKPAGHGAAIRWHQDWAFFPHTNDSVLTASVLLHDVTRENGCLQIIAGSHKGPVLTHLAENETRFANSVTDPNFKPTNIRYLEAPAGSVTFHHVRVVHGSARNVSDKPRSVLCYIYNAMDAWPLLGVGDERFLNIGRLDFDAFDRTRLRGERCVRPRLADVPVELPVPFVESSVFQAPSDIPEPEP</sequence>
<dbReference type="Pfam" id="PF05721">
    <property type="entry name" value="PhyH"/>
    <property type="match status" value="1"/>
</dbReference>
<dbReference type="Gene3D" id="2.60.120.620">
    <property type="entry name" value="q2cbj1_9rhob like domain"/>
    <property type="match status" value="1"/>
</dbReference>
<accession>A0A7M5VFS6</accession>
<dbReference type="Proteomes" id="UP000594262">
    <property type="component" value="Unplaced"/>
</dbReference>
<evidence type="ECO:0000313" key="2">
    <source>
        <dbReference type="EnsemblMetazoa" id="CLYHEMP011160.1"/>
    </source>
</evidence>
<organism evidence="2 3">
    <name type="scientific">Clytia hemisphaerica</name>
    <dbReference type="NCBI Taxonomy" id="252671"/>
    <lineage>
        <taxon>Eukaryota</taxon>
        <taxon>Metazoa</taxon>
        <taxon>Cnidaria</taxon>
        <taxon>Hydrozoa</taxon>
        <taxon>Hydroidolina</taxon>
        <taxon>Leptothecata</taxon>
        <taxon>Obeliida</taxon>
        <taxon>Clytiidae</taxon>
        <taxon>Clytia</taxon>
    </lineage>
</organism>
<dbReference type="AlphaFoldDB" id="A0A7M5VFS6"/>